<reference evidence="5 6" key="3">
    <citation type="submission" date="2018-07" db="EMBL/GenBank/DDBJ databases">
        <title>Genomic and Epidemiologic Investigation of an Indolent Hospital Outbreak.</title>
        <authorList>
            <person name="Johnson R.C."/>
            <person name="Deming C."/>
            <person name="Conlan S."/>
            <person name="Zellmer C.J."/>
            <person name="Michelin A.V."/>
            <person name="Lee-Lin S."/>
            <person name="Thomas P.J."/>
            <person name="Park M."/>
            <person name="Weingarten R.A."/>
            <person name="Less J."/>
            <person name="Dekker J.P."/>
            <person name="Frank K.M."/>
            <person name="Musser K.A."/>
            <person name="Mcquiston J.R."/>
            <person name="Henderson D.K."/>
            <person name="Lau A.F."/>
            <person name="Palmore T.N."/>
            <person name="Segre J.A."/>
        </authorList>
    </citation>
    <scope>NUCLEOTIDE SEQUENCE [LARGE SCALE GENOMIC DNA]</scope>
    <source>
        <strain evidence="3 6">SK-CDC1_0717</strain>
        <strain evidence="2 5">SK-NIH.Env10_0317</strain>
    </source>
</reference>
<proteinExistence type="predicted"/>
<dbReference type="STRING" id="93064.BRX40_02205"/>
<keyword evidence="4" id="KW-1185">Reference proteome</keyword>
<evidence type="ECO:0000313" key="2">
    <source>
        <dbReference type="EMBL" id="RSV05671.1"/>
    </source>
</evidence>
<dbReference type="Proteomes" id="UP000287746">
    <property type="component" value="Unassembled WGS sequence"/>
</dbReference>
<sequence length="70" mass="7191">MTAIPTELAVLMVGIVARQAASPTAQLQAALDRPLPAGALLTPVHGAFNRAVEVVLTASANTALTGWKEQ</sequence>
<gene>
    <name evidence="1" type="ORF">BRX40_02205</name>
    <name evidence="2" type="ORF">CA257_05810</name>
    <name evidence="3" type="ORF">DAH66_17130</name>
</gene>
<dbReference type="AlphaFoldDB" id="A0A1L6JFP0"/>
<reference evidence="4" key="2">
    <citation type="submission" date="2016-12" db="EMBL/GenBank/DDBJ databases">
        <title>Whole genome sequencing of Sphingomonas sp. ABOJV.</title>
        <authorList>
            <person name="Conlan S."/>
            <person name="Thomas P.J."/>
            <person name="Mullikin J."/>
            <person name="Palmore T.N."/>
            <person name="Frank K.M."/>
            <person name="Segre J.A."/>
        </authorList>
    </citation>
    <scope>NUCLEOTIDE SEQUENCE [LARGE SCALE GENOMIC DNA]</scope>
    <source>
        <strain evidence="4">ABOJV</strain>
    </source>
</reference>
<dbReference type="Proteomes" id="UP000286681">
    <property type="component" value="Unassembled WGS sequence"/>
</dbReference>
<dbReference type="EMBL" id="QQYZ01000019">
    <property type="protein sequence ID" value="RSY79701.1"/>
    <property type="molecule type" value="Genomic_DNA"/>
</dbReference>
<dbReference type="EMBL" id="CP018820">
    <property type="protein sequence ID" value="APR54761.1"/>
    <property type="molecule type" value="Genomic_DNA"/>
</dbReference>
<evidence type="ECO:0000313" key="4">
    <source>
        <dbReference type="Proteomes" id="UP000185161"/>
    </source>
</evidence>
<dbReference type="OrthoDB" id="7581072at2"/>
<dbReference type="Proteomes" id="UP000185161">
    <property type="component" value="Chromosome"/>
</dbReference>
<evidence type="ECO:0000313" key="3">
    <source>
        <dbReference type="EMBL" id="RSY79701.1"/>
    </source>
</evidence>
<accession>A0A1L6JFP0</accession>
<reference evidence="1" key="1">
    <citation type="submission" date="2016-12" db="EMBL/GenBank/DDBJ databases">
        <title>Whole genome sequencing of Sphingomonas koreensis.</title>
        <authorList>
            <person name="Conlan S."/>
            <person name="Thomas P.J."/>
            <person name="Mullikin J."/>
            <person name="Palmore T.N."/>
            <person name="Frank K.M."/>
            <person name="Segre J.A."/>
        </authorList>
    </citation>
    <scope>NUCLEOTIDE SEQUENCE</scope>
    <source>
        <strain evidence="1">ABOJV</strain>
    </source>
</reference>
<name>A0A1L6JFP0_9SPHN</name>
<evidence type="ECO:0000313" key="1">
    <source>
        <dbReference type="EMBL" id="APR54761.1"/>
    </source>
</evidence>
<protein>
    <submittedName>
        <fullName evidence="1">Uncharacterized protein</fullName>
    </submittedName>
</protein>
<evidence type="ECO:0000313" key="5">
    <source>
        <dbReference type="Proteomes" id="UP000286681"/>
    </source>
</evidence>
<dbReference type="KEGG" id="skr:BRX40_02205"/>
<evidence type="ECO:0000313" key="6">
    <source>
        <dbReference type="Proteomes" id="UP000287746"/>
    </source>
</evidence>
<dbReference type="EMBL" id="QQWO01000004">
    <property type="protein sequence ID" value="RSV05671.1"/>
    <property type="molecule type" value="Genomic_DNA"/>
</dbReference>
<organism evidence="1 4">
    <name type="scientific">Sphingomonas koreensis</name>
    <dbReference type="NCBI Taxonomy" id="93064"/>
    <lineage>
        <taxon>Bacteria</taxon>
        <taxon>Pseudomonadati</taxon>
        <taxon>Pseudomonadota</taxon>
        <taxon>Alphaproteobacteria</taxon>
        <taxon>Sphingomonadales</taxon>
        <taxon>Sphingomonadaceae</taxon>
        <taxon>Sphingomonas</taxon>
    </lineage>
</organism>